<dbReference type="GeneTree" id="ENSGT00950000185510"/>
<dbReference type="Proteomes" id="UP000694380">
    <property type="component" value="Chromosome 6"/>
</dbReference>
<feature type="compositionally biased region" description="Pro residues" evidence="1">
    <location>
        <begin position="1"/>
        <end position="12"/>
    </location>
</feature>
<reference evidence="3" key="1">
    <citation type="journal article" date="2015" name="Genome Biol. Evol.">
        <title>Physical Mapping and Refinement of the Painted Turtle Genome (Chrysemys picta) Inform Amniote Genome Evolution and Challenge Turtle-Bird Chromosomal Conservation.</title>
        <authorList>
            <person name="Badenhorst D."/>
            <person name="Hillier L.W."/>
            <person name="Literman R."/>
            <person name="Montiel E.E."/>
            <person name="Radhakrishnan S."/>
            <person name="Shen Y."/>
            <person name="Minx P."/>
            <person name="Janes D.E."/>
            <person name="Warren W.C."/>
            <person name="Edwards S.V."/>
            <person name="Valenzuela N."/>
        </authorList>
    </citation>
    <scope>NUCLEOTIDE SEQUENCE [LARGE SCALE GENOMIC DNA]</scope>
</reference>
<feature type="region of interest" description="Disordered" evidence="1">
    <location>
        <begin position="1"/>
        <end position="51"/>
    </location>
</feature>
<evidence type="ECO:0000256" key="1">
    <source>
        <dbReference type="SAM" id="MobiDB-lite"/>
    </source>
</evidence>
<feature type="compositionally biased region" description="Basic and acidic residues" evidence="1">
    <location>
        <begin position="145"/>
        <end position="154"/>
    </location>
</feature>
<name>A0A8C3J229_CHRPI</name>
<dbReference type="Gene3D" id="1.10.4020.10">
    <property type="entry name" value="DNA breaking-rejoining enzymes"/>
    <property type="match status" value="1"/>
</dbReference>
<dbReference type="PROSITE" id="PS50804">
    <property type="entry name" value="SCAN_BOX"/>
    <property type="match status" value="1"/>
</dbReference>
<dbReference type="InterPro" id="IPR003309">
    <property type="entry name" value="SCAN_dom"/>
</dbReference>
<dbReference type="InterPro" id="IPR038269">
    <property type="entry name" value="SCAN_sf"/>
</dbReference>
<keyword evidence="4" id="KW-1185">Reference proteome</keyword>
<reference evidence="3" key="3">
    <citation type="submission" date="2025-09" db="UniProtKB">
        <authorList>
            <consortium name="Ensembl"/>
        </authorList>
    </citation>
    <scope>IDENTIFICATION</scope>
</reference>
<organism evidence="3 4">
    <name type="scientific">Chrysemys picta bellii</name>
    <name type="common">Western painted turtle</name>
    <name type="synonym">Emys bellii</name>
    <dbReference type="NCBI Taxonomy" id="8478"/>
    <lineage>
        <taxon>Eukaryota</taxon>
        <taxon>Metazoa</taxon>
        <taxon>Chordata</taxon>
        <taxon>Craniata</taxon>
        <taxon>Vertebrata</taxon>
        <taxon>Euteleostomi</taxon>
        <taxon>Archelosauria</taxon>
        <taxon>Testudinata</taxon>
        <taxon>Testudines</taxon>
        <taxon>Cryptodira</taxon>
        <taxon>Durocryptodira</taxon>
        <taxon>Testudinoidea</taxon>
        <taxon>Emydidae</taxon>
        <taxon>Chrysemys</taxon>
    </lineage>
</organism>
<evidence type="ECO:0000313" key="4">
    <source>
        <dbReference type="Proteomes" id="UP000694380"/>
    </source>
</evidence>
<dbReference type="Pfam" id="PF02023">
    <property type="entry name" value="SCAN"/>
    <property type="match status" value="1"/>
</dbReference>
<dbReference type="PANTHER" id="PTHR46888">
    <property type="entry name" value="ZINC KNUCKLE DOMAINCONTAINING PROTEIN-RELATED"/>
    <property type="match status" value="1"/>
</dbReference>
<dbReference type="AlphaFoldDB" id="A0A8C3J229"/>
<feature type="domain" description="SCAN box" evidence="2">
    <location>
        <begin position="97"/>
        <end position="141"/>
    </location>
</feature>
<evidence type="ECO:0000313" key="3">
    <source>
        <dbReference type="Ensembl" id="ENSCPBP00000040762.1"/>
    </source>
</evidence>
<dbReference type="Ensembl" id="ENSCPBT00000047760.1">
    <property type="protein sequence ID" value="ENSCPBP00000040762.1"/>
    <property type="gene ID" value="ENSCPBG00000027993.1"/>
</dbReference>
<reference evidence="3" key="2">
    <citation type="submission" date="2025-08" db="UniProtKB">
        <authorList>
            <consortium name="Ensembl"/>
        </authorList>
    </citation>
    <scope>IDENTIFICATION</scope>
</reference>
<accession>A0A8C3J229</accession>
<dbReference type="PANTHER" id="PTHR46888:SF1">
    <property type="entry name" value="RIBONUCLEASE H"/>
    <property type="match status" value="1"/>
</dbReference>
<dbReference type="SUPFAM" id="SSF47353">
    <property type="entry name" value="Retrovirus capsid dimerization domain-like"/>
    <property type="match status" value="1"/>
</dbReference>
<protein>
    <recommendedName>
        <fullName evidence="2">SCAN box domain-containing protein</fullName>
    </recommendedName>
</protein>
<sequence length="215" mass="23876">TLRPPAPPPPLLPANQIFAGSVKRSRGKREAAAGKLWGGGEEESSRGGAALAERCPAAPAAPAQLRFRSQDKTPEISYLQLAVRMEGYASKWADGAQTKEDLVKLLVLEQLYERCPSDLRLWLRDKKPENPRHAGQLADQFVKSRSGDNREESQRNSPTITQRESHHGTSQRENTEKPHQKGTSGVSAIRPTRGNPWDMGCYHYVTNWDCSYCGL</sequence>
<feature type="region of interest" description="Disordered" evidence="1">
    <location>
        <begin position="129"/>
        <end position="192"/>
    </location>
</feature>
<proteinExistence type="predicted"/>
<evidence type="ECO:0000259" key="2">
    <source>
        <dbReference type="PROSITE" id="PS50804"/>
    </source>
</evidence>